<evidence type="ECO:0000256" key="3">
    <source>
        <dbReference type="ARBA" id="ARBA00023143"/>
    </source>
</evidence>
<keyword evidence="1 4" id="KW-0973">c-di-GMP</keyword>
<keyword evidence="2 4" id="KW-0547">Nucleotide-binding</keyword>
<feature type="domain" description="Type III secretion system flagellar brake protein YcgR PilZN" evidence="6">
    <location>
        <begin position="30"/>
        <end position="136"/>
    </location>
</feature>
<proteinExistence type="inferred from homology"/>
<reference evidence="7" key="1">
    <citation type="journal article" name="DNA Res.">
        <title>The physiological potential of anammox bacteria as revealed by their core genome structure.</title>
        <authorList>
            <person name="Okubo T."/>
            <person name="Toyoda A."/>
            <person name="Fukuhara K."/>
            <person name="Uchiyama I."/>
            <person name="Harigaya Y."/>
            <person name="Kuroiwa M."/>
            <person name="Suzuki T."/>
            <person name="Murakami Y."/>
            <person name="Suwa Y."/>
            <person name="Takami H."/>
        </authorList>
    </citation>
    <scope>NUCLEOTIDE SEQUENCE</scope>
    <source>
        <strain evidence="7">317325-3</strain>
    </source>
</reference>
<dbReference type="InterPro" id="IPR023787">
    <property type="entry name" value="T3SS_YcgR"/>
</dbReference>
<evidence type="ECO:0000313" key="8">
    <source>
        <dbReference type="Proteomes" id="UP000662914"/>
    </source>
</evidence>
<comment type="subunit">
    <text evidence="4">Monomer. Interacts with the flagellar basal bodies.</text>
</comment>
<dbReference type="AlphaFoldDB" id="A0A809R3V5"/>
<dbReference type="Proteomes" id="UP000662914">
    <property type="component" value="Chromosome"/>
</dbReference>
<accession>A0A809R3V5</accession>
<evidence type="ECO:0000256" key="1">
    <source>
        <dbReference type="ARBA" id="ARBA00022636"/>
    </source>
</evidence>
<dbReference type="HAMAP" id="MF_01457">
    <property type="entry name" value="YcgR"/>
    <property type="match status" value="1"/>
</dbReference>
<comment type="function">
    <text evidence="4">Acts as a flagellar brake, regulating swimming and swarming in a bis-(3'-5') cyclic diguanylic acid (c-di-GMP)-dependent manner. Binds 1 c-di-GMP dimer per subunit. Increasing levels of c-di-GMP lead to decreased motility.</text>
</comment>
<dbReference type="InterPro" id="IPR009926">
    <property type="entry name" value="T3SS_YcgR_PilZN"/>
</dbReference>
<gene>
    <name evidence="4" type="primary">ycgR</name>
    <name evidence="7" type="ORF">DSYM_20970</name>
</gene>
<dbReference type="EMBL" id="AP021857">
    <property type="protein sequence ID" value="BBO21398.1"/>
    <property type="molecule type" value="Genomic_DNA"/>
</dbReference>
<dbReference type="Gene3D" id="2.30.110.10">
    <property type="entry name" value="Electron Transport, Fmn-binding Protein, Chain A"/>
    <property type="match status" value="1"/>
</dbReference>
<comment type="similarity">
    <text evidence="4">Belongs to the YcgR family.</text>
</comment>
<evidence type="ECO:0000259" key="5">
    <source>
        <dbReference type="Pfam" id="PF07238"/>
    </source>
</evidence>
<feature type="domain" description="PilZ" evidence="5">
    <location>
        <begin position="138"/>
        <end position="254"/>
    </location>
</feature>
<name>A0A809R3V5_9PROT</name>
<organism evidence="7 8">
    <name type="scientific">Candidatus Desulfobacillus denitrificans</name>
    <dbReference type="NCBI Taxonomy" id="2608985"/>
    <lineage>
        <taxon>Bacteria</taxon>
        <taxon>Pseudomonadati</taxon>
        <taxon>Pseudomonadota</taxon>
        <taxon>Betaproteobacteria</taxon>
        <taxon>Candidatus Desulfobacillus</taxon>
    </lineage>
</organism>
<dbReference type="Pfam" id="PF07238">
    <property type="entry name" value="PilZ"/>
    <property type="match status" value="1"/>
</dbReference>
<dbReference type="InterPro" id="IPR012349">
    <property type="entry name" value="Split_barrel_FMN-bd"/>
</dbReference>
<comment type="subcellular location">
    <subcellularLocation>
        <location evidence="4">Bacterial flagellum basal body</location>
    </subcellularLocation>
</comment>
<evidence type="ECO:0000256" key="4">
    <source>
        <dbReference type="HAMAP-Rule" id="MF_01457"/>
    </source>
</evidence>
<dbReference type="GO" id="GO:0009425">
    <property type="term" value="C:bacterial-type flagellum basal body"/>
    <property type="evidence" value="ECO:0007669"/>
    <property type="project" value="UniProtKB-SubCell"/>
</dbReference>
<dbReference type="Gene3D" id="2.40.10.220">
    <property type="entry name" value="predicted glycosyltransferase like domains"/>
    <property type="match status" value="1"/>
</dbReference>
<evidence type="ECO:0000256" key="2">
    <source>
        <dbReference type="ARBA" id="ARBA00022741"/>
    </source>
</evidence>
<dbReference type="Pfam" id="PF07317">
    <property type="entry name" value="PilZN"/>
    <property type="match status" value="1"/>
</dbReference>
<dbReference type="GO" id="GO:0071973">
    <property type="term" value="P:bacterial-type flagellum-dependent cell motility"/>
    <property type="evidence" value="ECO:0007669"/>
    <property type="project" value="UniProtKB-UniRule"/>
</dbReference>
<dbReference type="KEGG" id="ddz:DSYM_20970"/>
<keyword evidence="3 4" id="KW-0975">Bacterial flagellum</keyword>
<evidence type="ECO:0000313" key="7">
    <source>
        <dbReference type="EMBL" id="BBO21398.1"/>
    </source>
</evidence>
<evidence type="ECO:0000259" key="6">
    <source>
        <dbReference type="Pfam" id="PF07317"/>
    </source>
</evidence>
<dbReference type="InterPro" id="IPR009875">
    <property type="entry name" value="PilZ_domain"/>
</dbReference>
<dbReference type="GO" id="GO:0071945">
    <property type="term" value="P:regulation of bacterial-type flagellum-dependent cell motility by regulation of motor speed"/>
    <property type="evidence" value="ECO:0007669"/>
    <property type="project" value="UniProtKB-UniRule"/>
</dbReference>
<sequence length="268" mass="30460">MGEDTEDREENQQDGQLRFELVQSDDDSKYLLHSKKEILFILRAMRDKGDLVTVYFNQGNDFLLTTLLAVSAEGNTLLLDPGSNAEMNRKALAADKLIFVATHEKVKIQFTVRRLDKAEYEGREAFRAAIPGELLRLQRREFYRLTTPIAHPLRCLIPVRLADGKRSTIETTVIDISGGGLAVMAPPEGVEFETDHLFENCRIELPDVGTVLATLRVRNIFEFTQRSGARSKRAGCEFIDLSGQMLTLIQRYIIRVERERKARESGML</sequence>
<protein>
    <recommendedName>
        <fullName evidence="4">Flagellar brake protein YcgR</fullName>
    </recommendedName>
    <alternativeName>
        <fullName evidence="4">Cyclic di-GMP binding protein YcgR</fullName>
    </alternativeName>
</protein>
<dbReference type="GO" id="GO:0035438">
    <property type="term" value="F:cyclic-di-GMP binding"/>
    <property type="evidence" value="ECO:0007669"/>
    <property type="project" value="UniProtKB-UniRule"/>
</dbReference>